<dbReference type="EMBL" id="CP003344">
    <property type="protein sequence ID" value="AGA69803.1"/>
    <property type="molecule type" value="Genomic_DNA"/>
</dbReference>
<organism evidence="1 2">
    <name type="scientific">Desulfitobacterium dichloroeliminans (strain LMG P-21439 / DCA1)</name>
    <dbReference type="NCBI Taxonomy" id="871963"/>
    <lineage>
        <taxon>Bacteria</taxon>
        <taxon>Bacillati</taxon>
        <taxon>Bacillota</taxon>
        <taxon>Clostridia</taxon>
        <taxon>Eubacteriales</taxon>
        <taxon>Desulfitobacteriaceae</taxon>
        <taxon>Desulfitobacterium</taxon>
    </lineage>
</organism>
<dbReference type="RefSeq" id="WP_015262775.1">
    <property type="nucleotide sequence ID" value="NC_019903.1"/>
</dbReference>
<gene>
    <name evidence="1" type="ordered locus">Desdi_2379</name>
</gene>
<protein>
    <submittedName>
        <fullName evidence="1">Uncharacterized protein</fullName>
    </submittedName>
</protein>
<evidence type="ECO:0000313" key="2">
    <source>
        <dbReference type="Proteomes" id="UP000010797"/>
    </source>
</evidence>
<proteinExistence type="predicted"/>
<dbReference type="KEGG" id="ddl:Desdi_2379"/>
<dbReference type="AlphaFoldDB" id="L0FA28"/>
<sequence length="133" mass="15818">MNSCLFNYRNSYEPYPYYSHQNYGYTGYTYLPSQTQISYPSYPYRNSDYPTRPQLSYSYPQQMTTPSTNSQFLVPSQPHDPYPYSYEKYNSPQNLTYLWREPEPMIPSQGLETLLIAILVLTALDMLFVRPRR</sequence>
<keyword evidence="2" id="KW-1185">Reference proteome</keyword>
<dbReference type="Proteomes" id="UP000010797">
    <property type="component" value="Chromosome"/>
</dbReference>
<name>L0FA28_DESDL</name>
<reference evidence="2" key="1">
    <citation type="submission" date="2012-02" db="EMBL/GenBank/DDBJ databases">
        <title>Complete sequence of Desulfitobacterium dichloroeliminans LMG P-21439.</title>
        <authorList>
            <person name="Lucas S."/>
            <person name="Han J."/>
            <person name="Lapidus A."/>
            <person name="Cheng J.-F."/>
            <person name="Goodwin L."/>
            <person name="Pitluck S."/>
            <person name="Peters L."/>
            <person name="Ovchinnikova G."/>
            <person name="Teshima H."/>
            <person name="Detter J.C."/>
            <person name="Han C."/>
            <person name="Tapia R."/>
            <person name="Land M."/>
            <person name="Hauser L."/>
            <person name="Kyrpides N."/>
            <person name="Ivanova N."/>
            <person name="Pagani I."/>
            <person name="Kruse T."/>
            <person name="de Vos W.M."/>
            <person name="Boon N."/>
            <person name="Smidt H."/>
            <person name="Woyke T."/>
        </authorList>
    </citation>
    <scope>NUCLEOTIDE SEQUENCE [LARGE SCALE GENOMIC DNA]</scope>
    <source>
        <strain evidence="2">LMG P-21439 / DCA1</strain>
    </source>
</reference>
<dbReference type="HOGENOM" id="CLU_2069276_0_0_9"/>
<evidence type="ECO:0000313" key="1">
    <source>
        <dbReference type="EMBL" id="AGA69803.1"/>
    </source>
</evidence>
<accession>L0FA28</accession>